<accession>A0A4Y8KXJ9</accession>
<dbReference type="Proteomes" id="UP000297861">
    <property type="component" value="Unassembled WGS sequence"/>
</dbReference>
<sequence>MKENNKLHERLVEAIKKSMSNGDTLVNELTDVLYIGKEAVYRRLRGEVAFTFDEIATLSRKYGFSLDSIVGVNSYSQAVFDLRMFDPEFQVDDYCSKTTSYIENLKRINQSSNSMARFALNALPLPLLLTYNKLTKLRLYRWMYQSKKSLLYYPFSEFQIPDKILDLHKVYIKEMNLIQKTLMVLDHNVFTSFIKEIAYFFKLNYLSKDDLEEIKAELLLFIDDLEEASISGKYNGFKDVNIYVSEIDLDSTYIHYECNEFEMALFRLYSMNTIESCNEEVCRIHKEWIESFKRYSTLITQSGERQRYMYISSQKEAVRNLFVN</sequence>
<proteinExistence type="predicted"/>
<gene>
    <name evidence="1" type="ORF">E2605_14085</name>
</gene>
<evidence type="ECO:0000313" key="1">
    <source>
        <dbReference type="EMBL" id="TFD94946.1"/>
    </source>
</evidence>
<keyword evidence="2" id="KW-1185">Reference proteome</keyword>
<organism evidence="1 2">
    <name type="scientific">Dysgonomonas capnocytophagoides</name>
    <dbReference type="NCBI Taxonomy" id="45254"/>
    <lineage>
        <taxon>Bacteria</taxon>
        <taxon>Pseudomonadati</taxon>
        <taxon>Bacteroidota</taxon>
        <taxon>Bacteroidia</taxon>
        <taxon>Bacteroidales</taxon>
        <taxon>Dysgonomonadaceae</taxon>
        <taxon>Dysgonomonas</taxon>
    </lineage>
</organism>
<dbReference type="STRING" id="1121485.GCA_000426485_03147"/>
<reference evidence="1 2" key="1">
    <citation type="submission" date="2019-03" db="EMBL/GenBank/DDBJ databases">
        <title>San Antonio Military Medical Center submission to MRSN (WRAIR), pending publication.</title>
        <authorList>
            <person name="Blyth D.M."/>
            <person name="Mccarthy S.L."/>
            <person name="Schall S.E."/>
            <person name="Stam J.A."/>
            <person name="Ong A.C."/>
            <person name="Mcgann P.T."/>
        </authorList>
    </citation>
    <scope>NUCLEOTIDE SEQUENCE [LARGE SCALE GENOMIC DNA]</scope>
    <source>
        <strain evidence="1 2">MRSN571793</strain>
    </source>
</reference>
<dbReference type="AlphaFoldDB" id="A0A4Y8KXJ9"/>
<dbReference type="OrthoDB" id="1098026at2"/>
<comment type="caution">
    <text evidence="1">The sequence shown here is derived from an EMBL/GenBank/DDBJ whole genome shotgun (WGS) entry which is preliminary data.</text>
</comment>
<evidence type="ECO:0000313" key="2">
    <source>
        <dbReference type="Proteomes" id="UP000297861"/>
    </source>
</evidence>
<name>A0A4Y8KXJ9_9BACT</name>
<evidence type="ECO:0008006" key="3">
    <source>
        <dbReference type="Google" id="ProtNLM"/>
    </source>
</evidence>
<dbReference type="RefSeq" id="WP_035331960.1">
    <property type="nucleotide sequence ID" value="NZ_JAWZLG010000062.1"/>
</dbReference>
<dbReference type="EMBL" id="SOML01000009">
    <property type="protein sequence ID" value="TFD94946.1"/>
    <property type="molecule type" value="Genomic_DNA"/>
</dbReference>
<protein>
    <recommendedName>
        <fullName evidence="3">Transcription regulator BetR N-terminal domain-containing protein</fullName>
    </recommendedName>
</protein>